<dbReference type="Proteomes" id="UP001500359">
    <property type="component" value="Unassembled WGS sequence"/>
</dbReference>
<evidence type="ECO:0000313" key="1">
    <source>
        <dbReference type="EMBL" id="GAA0858896.1"/>
    </source>
</evidence>
<organism evidence="1 2">
    <name type="scientific">Aliiglaciecola litoralis</name>
    <dbReference type="NCBI Taxonomy" id="582857"/>
    <lineage>
        <taxon>Bacteria</taxon>
        <taxon>Pseudomonadati</taxon>
        <taxon>Pseudomonadota</taxon>
        <taxon>Gammaproteobacteria</taxon>
        <taxon>Alteromonadales</taxon>
        <taxon>Alteromonadaceae</taxon>
        <taxon>Aliiglaciecola</taxon>
    </lineage>
</organism>
<evidence type="ECO:0000313" key="2">
    <source>
        <dbReference type="Proteomes" id="UP001500359"/>
    </source>
</evidence>
<accession>A0ABN1LQ21</accession>
<comment type="caution">
    <text evidence="1">The sequence shown here is derived from an EMBL/GenBank/DDBJ whole genome shotgun (WGS) entry which is preliminary data.</text>
</comment>
<gene>
    <name evidence="1" type="ORF">GCM10009114_30240</name>
</gene>
<dbReference type="EMBL" id="BAAAFD010000010">
    <property type="protein sequence ID" value="GAA0858896.1"/>
    <property type="molecule type" value="Genomic_DNA"/>
</dbReference>
<proteinExistence type="predicted"/>
<name>A0ABN1LQ21_9ALTE</name>
<sequence length="63" mass="6567">MLGTPSFDFSGGSITSVFNRTPSRITTCMFSLISTPASGSGFDGVDVGFEAGVQEITTINTQQ</sequence>
<protein>
    <submittedName>
        <fullName evidence="1">Uncharacterized protein</fullName>
    </submittedName>
</protein>
<reference evidence="1 2" key="1">
    <citation type="journal article" date="2019" name="Int. J. Syst. Evol. Microbiol.">
        <title>The Global Catalogue of Microorganisms (GCM) 10K type strain sequencing project: providing services to taxonomists for standard genome sequencing and annotation.</title>
        <authorList>
            <consortium name="The Broad Institute Genomics Platform"/>
            <consortium name="The Broad Institute Genome Sequencing Center for Infectious Disease"/>
            <person name="Wu L."/>
            <person name="Ma J."/>
        </authorList>
    </citation>
    <scope>NUCLEOTIDE SEQUENCE [LARGE SCALE GENOMIC DNA]</scope>
    <source>
        <strain evidence="1 2">JCM 15896</strain>
    </source>
</reference>
<keyword evidence="2" id="KW-1185">Reference proteome</keyword>